<dbReference type="PROSITE" id="PS50943">
    <property type="entry name" value="HTH_CROC1"/>
    <property type="match status" value="1"/>
</dbReference>
<dbReference type="InterPro" id="IPR010982">
    <property type="entry name" value="Lambda_DNA-bd_dom_sf"/>
</dbReference>
<dbReference type="Proteomes" id="UP000199580">
    <property type="component" value="Unassembled WGS sequence"/>
</dbReference>
<gene>
    <name evidence="2" type="ORF">SAMN04487935_0924</name>
</gene>
<dbReference type="SMART" id="SM00530">
    <property type="entry name" value="HTH_XRE"/>
    <property type="match status" value="1"/>
</dbReference>
<sequence length="158" mass="18069">MLNNSKPILLLSHFASLQNFKAAVLQIINFELMDTPTRSHLGQKIRRIRELRDMKQETLADALGTTQKAISLMESKETIDDEKLDEVAKALGVSAEAIKNFSEEGVINYFNNFTDNSAGTFNNHCNFNPLDKVIELYERLVQAEKDKVEYLEKLFKDK</sequence>
<keyword evidence="2" id="KW-0238">DNA-binding</keyword>
<name>A0A1G8TCV4_9FLAO</name>
<reference evidence="2 3" key="1">
    <citation type="submission" date="2016-10" db="EMBL/GenBank/DDBJ databases">
        <authorList>
            <person name="de Groot N.N."/>
        </authorList>
    </citation>
    <scope>NUCLEOTIDE SEQUENCE [LARGE SCALE GENOMIC DNA]</scope>
    <source>
        <strain evidence="2 3">CGMCC 1.10076</strain>
    </source>
</reference>
<dbReference type="Gene3D" id="1.10.260.40">
    <property type="entry name" value="lambda repressor-like DNA-binding domains"/>
    <property type="match status" value="1"/>
</dbReference>
<organism evidence="2 3">
    <name type="scientific">Flavobacterium noncentrifugens</name>
    <dbReference type="NCBI Taxonomy" id="1128970"/>
    <lineage>
        <taxon>Bacteria</taxon>
        <taxon>Pseudomonadati</taxon>
        <taxon>Bacteroidota</taxon>
        <taxon>Flavobacteriia</taxon>
        <taxon>Flavobacteriales</taxon>
        <taxon>Flavobacteriaceae</taxon>
        <taxon>Flavobacterium</taxon>
    </lineage>
</organism>
<dbReference type="SUPFAM" id="SSF47413">
    <property type="entry name" value="lambda repressor-like DNA-binding domains"/>
    <property type="match status" value="1"/>
</dbReference>
<dbReference type="STRING" id="1128970.SAMN04487935_0924"/>
<dbReference type="CDD" id="cd00093">
    <property type="entry name" value="HTH_XRE"/>
    <property type="match status" value="1"/>
</dbReference>
<evidence type="ECO:0000259" key="1">
    <source>
        <dbReference type="PROSITE" id="PS50943"/>
    </source>
</evidence>
<evidence type="ECO:0000313" key="3">
    <source>
        <dbReference type="Proteomes" id="UP000199580"/>
    </source>
</evidence>
<dbReference type="Pfam" id="PF01381">
    <property type="entry name" value="HTH_3"/>
    <property type="match status" value="1"/>
</dbReference>
<feature type="domain" description="HTH cro/C1-type" evidence="1">
    <location>
        <begin position="45"/>
        <end position="98"/>
    </location>
</feature>
<protein>
    <submittedName>
        <fullName evidence="2">DNA-binding transcriptional regulator, XRE-family HTH domain</fullName>
    </submittedName>
</protein>
<accession>A0A1G8TCV4</accession>
<dbReference type="InterPro" id="IPR001387">
    <property type="entry name" value="Cro/C1-type_HTH"/>
</dbReference>
<keyword evidence="3" id="KW-1185">Reference proteome</keyword>
<proteinExistence type="predicted"/>
<dbReference type="AlphaFoldDB" id="A0A1G8TCV4"/>
<dbReference type="GO" id="GO:0003677">
    <property type="term" value="F:DNA binding"/>
    <property type="evidence" value="ECO:0007669"/>
    <property type="project" value="UniProtKB-KW"/>
</dbReference>
<evidence type="ECO:0000313" key="2">
    <source>
        <dbReference type="EMBL" id="SDJ39338.1"/>
    </source>
</evidence>
<dbReference type="EMBL" id="FNEZ01000001">
    <property type="protein sequence ID" value="SDJ39338.1"/>
    <property type="molecule type" value="Genomic_DNA"/>
</dbReference>